<gene>
    <name evidence="2" type="ORF">GCM10009855_34580</name>
</gene>
<reference evidence="3" key="1">
    <citation type="journal article" date="2019" name="Int. J. Syst. Evol. Microbiol.">
        <title>The Global Catalogue of Microorganisms (GCM) 10K type strain sequencing project: providing services to taxonomists for standard genome sequencing and annotation.</title>
        <authorList>
            <consortium name="The Broad Institute Genomics Platform"/>
            <consortium name="The Broad Institute Genome Sequencing Center for Infectious Disease"/>
            <person name="Wu L."/>
            <person name="Ma J."/>
        </authorList>
    </citation>
    <scope>NUCLEOTIDE SEQUENCE [LARGE SCALE GENOMIC DNA]</scope>
    <source>
        <strain evidence="3">JCM 16227</strain>
    </source>
</reference>
<dbReference type="EMBL" id="BAAARB010000026">
    <property type="protein sequence ID" value="GAA2391784.1"/>
    <property type="molecule type" value="Genomic_DNA"/>
</dbReference>
<evidence type="ECO:0000313" key="3">
    <source>
        <dbReference type="Proteomes" id="UP001501170"/>
    </source>
</evidence>
<dbReference type="Proteomes" id="UP001501170">
    <property type="component" value="Unassembled WGS sequence"/>
</dbReference>
<feature type="signal peptide" evidence="1">
    <location>
        <begin position="1"/>
        <end position="20"/>
    </location>
</feature>
<organism evidence="2 3">
    <name type="scientific">Gordonia cholesterolivorans</name>
    <dbReference type="NCBI Taxonomy" id="559625"/>
    <lineage>
        <taxon>Bacteria</taxon>
        <taxon>Bacillati</taxon>
        <taxon>Actinomycetota</taxon>
        <taxon>Actinomycetes</taxon>
        <taxon>Mycobacteriales</taxon>
        <taxon>Gordoniaceae</taxon>
        <taxon>Gordonia</taxon>
    </lineage>
</organism>
<evidence type="ECO:0000313" key="2">
    <source>
        <dbReference type="EMBL" id="GAA2391784.1"/>
    </source>
</evidence>
<proteinExistence type="predicted"/>
<name>A0ABP5V4L2_9ACTN</name>
<evidence type="ECO:0000256" key="1">
    <source>
        <dbReference type="SAM" id="SignalP"/>
    </source>
</evidence>
<comment type="caution">
    <text evidence="2">The sequence shown here is derived from an EMBL/GenBank/DDBJ whole genome shotgun (WGS) entry which is preliminary data.</text>
</comment>
<dbReference type="PROSITE" id="PS51257">
    <property type="entry name" value="PROKAR_LIPOPROTEIN"/>
    <property type="match status" value="1"/>
</dbReference>
<keyword evidence="1" id="KW-0732">Signal</keyword>
<sequence>MAGRAIRMSVAMLAGGAVLASVGCSTDGSSTAAEREAAELPLTQAELPAGFHTARLSKDALAQMTEQLSDSTAHVDIAPAQCAASGAMVTTIDPKRVGVMAATDGDDAISESVQPVAEIDGGVDLEAARKQVTGDCGVVRVHVKAGPVKGAEITVTHTVIDVPRGAADQVLAVESRSRTVNGSKSGETSLLVGNALVNGYAVTVQMSAVDQTADLNRAVFEDVFARAIAKAAR</sequence>
<protein>
    <recommendedName>
        <fullName evidence="4">DUF5642 domain-containing protein</fullName>
    </recommendedName>
</protein>
<keyword evidence="3" id="KW-1185">Reference proteome</keyword>
<evidence type="ECO:0008006" key="4">
    <source>
        <dbReference type="Google" id="ProtNLM"/>
    </source>
</evidence>
<accession>A0ABP5V4L2</accession>
<feature type="chain" id="PRO_5046060340" description="DUF5642 domain-containing protein" evidence="1">
    <location>
        <begin position="21"/>
        <end position="233"/>
    </location>
</feature>
<dbReference type="RefSeq" id="WP_346077577.1">
    <property type="nucleotide sequence ID" value="NZ_BAAARB010000026.1"/>
</dbReference>